<dbReference type="Proteomes" id="UP000228484">
    <property type="component" value="Unassembled WGS sequence"/>
</dbReference>
<dbReference type="AlphaFoldDB" id="A0A2G6QK52"/>
<reference evidence="1 2" key="1">
    <citation type="submission" date="2017-09" db="EMBL/GenBank/DDBJ databases">
        <title>Biocontrol bacteria screening and application from spent mushroom substrate.</title>
        <authorList>
            <person name="Sun X."/>
        </authorList>
    </citation>
    <scope>NUCLEOTIDE SEQUENCE [LARGE SCALE GENOMIC DNA]</scope>
    <source>
        <strain evidence="1 2">100374</strain>
    </source>
</reference>
<dbReference type="EMBL" id="NWUW01000001">
    <property type="protein sequence ID" value="PIE97232.1"/>
    <property type="molecule type" value="Genomic_DNA"/>
</dbReference>
<keyword evidence="2" id="KW-1185">Reference proteome</keyword>
<protein>
    <submittedName>
        <fullName evidence="1">Uncharacterized protein</fullName>
    </submittedName>
</protein>
<accession>A0A2G6QK52</accession>
<proteinExistence type="predicted"/>
<organism evidence="1 2">
    <name type="scientific">Bacillus fungorum</name>
    <dbReference type="NCBI Taxonomy" id="2039284"/>
    <lineage>
        <taxon>Bacteria</taxon>
        <taxon>Bacillati</taxon>
        <taxon>Bacillota</taxon>
        <taxon>Bacilli</taxon>
        <taxon>Bacillales</taxon>
        <taxon>Bacillaceae</taxon>
        <taxon>Bacillus</taxon>
    </lineage>
</organism>
<comment type="caution">
    <text evidence="1">The sequence shown here is derived from an EMBL/GenBank/DDBJ whole genome shotgun (WGS) entry which is preliminary data.</text>
</comment>
<gene>
    <name evidence="1" type="ORF">CO726_02705</name>
</gene>
<sequence>MLLAQRRAKALLINGNIQSVPSAGFGFYVPHNEAV</sequence>
<name>A0A2G6QK52_9BACI</name>
<evidence type="ECO:0000313" key="1">
    <source>
        <dbReference type="EMBL" id="PIE97232.1"/>
    </source>
</evidence>
<evidence type="ECO:0000313" key="2">
    <source>
        <dbReference type="Proteomes" id="UP000228484"/>
    </source>
</evidence>